<reference evidence="8 9" key="1">
    <citation type="submission" date="2021-08" db="EMBL/GenBank/DDBJ databases">
        <title>Draft Genome Sequence of Phanerochaete sordida strain YK-624.</title>
        <authorList>
            <person name="Mori T."/>
            <person name="Dohra H."/>
            <person name="Suzuki T."/>
            <person name="Kawagishi H."/>
            <person name="Hirai H."/>
        </authorList>
    </citation>
    <scope>NUCLEOTIDE SEQUENCE [LARGE SCALE GENOMIC DNA]</scope>
    <source>
        <strain evidence="8 9">YK-624</strain>
    </source>
</reference>
<dbReference type="InterPro" id="IPR036864">
    <property type="entry name" value="Zn2-C6_fun-type_DNA-bd_sf"/>
</dbReference>
<evidence type="ECO:0000256" key="2">
    <source>
        <dbReference type="ARBA" id="ARBA00022723"/>
    </source>
</evidence>
<feature type="compositionally biased region" description="Polar residues" evidence="6">
    <location>
        <begin position="202"/>
        <end position="233"/>
    </location>
</feature>
<keyword evidence="2" id="KW-0479">Metal-binding</keyword>
<dbReference type="Gene3D" id="4.10.240.10">
    <property type="entry name" value="Zn(2)-C6 fungal-type DNA-binding domain"/>
    <property type="match status" value="1"/>
</dbReference>
<dbReference type="EMBL" id="BPQB01000008">
    <property type="protein sequence ID" value="GJE87922.1"/>
    <property type="molecule type" value="Genomic_DNA"/>
</dbReference>
<evidence type="ECO:0000256" key="6">
    <source>
        <dbReference type="SAM" id="MobiDB-lite"/>
    </source>
</evidence>
<dbReference type="AlphaFoldDB" id="A0A9P3G2N4"/>
<feature type="region of interest" description="Disordered" evidence="6">
    <location>
        <begin position="202"/>
        <end position="238"/>
    </location>
</feature>
<dbReference type="InterPro" id="IPR007219">
    <property type="entry name" value="XnlR_reg_dom"/>
</dbReference>
<proteinExistence type="predicted"/>
<organism evidence="8 9">
    <name type="scientific">Phanerochaete sordida</name>
    <dbReference type="NCBI Taxonomy" id="48140"/>
    <lineage>
        <taxon>Eukaryota</taxon>
        <taxon>Fungi</taxon>
        <taxon>Dikarya</taxon>
        <taxon>Basidiomycota</taxon>
        <taxon>Agaricomycotina</taxon>
        <taxon>Agaricomycetes</taxon>
        <taxon>Polyporales</taxon>
        <taxon>Phanerochaetaceae</taxon>
        <taxon>Phanerochaete</taxon>
    </lineage>
</organism>
<evidence type="ECO:0000313" key="9">
    <source>
        <dbReference type="Proteomes" id="UP000703269"/>
    </source>
</evidence>
<evidence type="ECO:0000256" key="3">
    <source>
        <dbReference type="ARBA" id="ARBA00023015"/>
    </source>
</evidence>
<evidence type="ECO:0000256" key="5">
    <source>
        <dbReference type="ARBA" id="ARBA00023242"/>
    </source>
</evidence>
<dbReference type="SMART" id="SM00906">
    <property type="entry name" value="Fungal_trans"/>
    <property type="match status" value="1"/>
</dbReference>
<dbReference type="Pfam" id="PF04082">
    <property type="entry name" value="Fungal_trans"/>
    <property type="match status" value="1"/>
</dbReference>
<dbReference type="GO" id="GO:0003677">
    <property type="term" value="F:DNA binding"/>
    <property type="evidence" value="ECO:0007669"/>
    <property type="project" value="InterPro"/>
</dbReference>
<sequence length="766" mass="84759">MPKAQDTVTRDSAPFKHNINSLKRNQACHQCRKRNDAKRPCSTCLRSHAYALSHAPPSERAALPQRPECTYDEVSTDAPPELAPPAPKTRYEKLESRINELESLLKEKAPGSSASSPSDLSAHQPDAASLTSADSFGIFSSMSPGNTPSASDAHVSHNWAQAFLDDQPNSNFTGQPMSSLGSMNSLDDLAGLAALMEQSPPQTATITTVPSPNASGDAQNASAVSPPSNSDSGYSAAHSPLNEEQSLLFLSWPVNLPDPMTTKHLIQAFFTHWIHATRMFNAPQFLTSMNLHPTDPGFPRPAVLHAMCALGSMFTSHFPSGHIIDSYGFDPVSRRKRNNPQRTTTFAAQQARYAKEAIEEDFDLGESLLENSQARIMLTWFYFAQAKWIDSCLSSAMTMRACVTMALHSCPPFIGLSATPTERPPSVLPPARSVHEDELRRNNFWIAYSLDRQAGAGHAWPMNIDDLDISQLFPLRQDQWEQGVMVLANDRQFSHARNALTVYPPEQTDPFIMYTKASMLMSRVKNFCLRFRQMQFAGDPAVRIPDSQPELPGPGPNSGSIRDSPAFVELNQTIQLMKASFPPSMKTVIKDGKLDLYTYGAWNIVYLAQIHLHEPFARPGYQSCTSAFAILTAARAVVDLLHTITSTSYDVSLVDTWPYLSWYMAGRVLVRFLKAAQDQNLHEQLVPLRAEIAFLRHTLMKAGERVPLAYCYQKMLVAVIAQTGVEVSESDAMHIQMATTREVETTFQFTQGVHKSPEISPMIVTA</sequence>
<keyword evidence="9" id="KW-1185">Reference proteome</keyword>
<accession>A0A9P3G2N4</accession>
<dbReference type="CDD" id="cd00067">
    <property type="entry name" value="GAL4"/>
    <property type="match status" value="1"/>
</dbReference>
<evidence type="ECO:0000313" key="8">
    <source>
        <dbReference type="EMBL" id="GJE87922.1"/>
    </source>
</evidence>
<protein>
    <submittedName>
        <fullName evidence="8">Zn(II)2Cys6 transcription factor</fullName>
    </submittedName>
</protein>
<gene>
    <name evidence="8" type="ORF">PsYK624_040050</name>
</gene>
<comment type="caution">
    <text evidence="8">The sequence shown here is derived from an EMBL/GenBank/DDBJ whole genome shotgun (WGS) entry which is preliminary data.</text>
</comment>
<feature type="region of interest" description="Disordered" evidence="6">
    <location>
        <begin position="543"/>
        <end position="562"/>
    </location>
</feature>
<evidence type="ECO:0000259" key="7">
    <source>
        <dbReference type="SMART" id="SM00906"/>
    </source>
</evidence>
<evidence type="ECO:0000256" key="4">
    <source>
        <dbReference type="ARBA" id="ARBA00023163"/>
    </source>
</evidence>
<feature type="compositionally biased region" description="Low complexity" evidence="6">
    <location>
        <begin position="110"/>
        <end position="122"/>
    </location>
</feature>
<feature type="compositionally biased region" description="Basic and acidic residues" evidence="6">
    <location>
        <begin position="89"/>
        <end position="109"/>
    </location>
</feature>
<comment type="subcellular location">
    <subcellularLocation>
        <location evidence="1">Nucleus</location>
    </subcellularLocation>
</comment>
<dbReference type="PANTHER" id="PTHR47338">
    <property type="entry name" value="ZN(II)2CYS6 TRANSCRIPTION FACTOR (EUROFUNG)-RELATED"/>
    <property type="match status" value="1"/>
</dbReference>
<keyword evidence="5" id="KW-0539">Nucleus</keyword>
<dbReference type="GO" id="GO:0005634">
    <property type="term" value="C:nucleus"/>
    <property type="evidence" value="ECO:0007669"/>
    <property type="project" value="UniProtKB-SubCell"/>
</dbReference>
<feature type="domain" description="Xylanolytic transcriptional activator regulatory" evidence="7">
    <location>
        <begin position="391"/>
        <end position="480"/>
    </location>
</feature>
<dbReference type="InterPro" id="IPR050815">
    <property type="entry name" value="TF_fung"/>
</dbReference>
<keyword evidence="3" id="KW-0805">Transcription regulation</keyword>
<keyword evidence="4" id="KW-0804">Transcription</keyword>
<dbReference type="GO" id="GO:0006351">
    <property type="term" value="P:DNA-templated transcription"/>
    <property type="evidence" value="ECO:0007669"/>
    <property type="project" value="InterPro"/>
</dbReference>
<name>A0A9P3G2N4_9APHY</name>
<dbReference type="GO" id="GO:0000981">
    <property type="term" value="F:DNA-binding transcription factor activity, RNA polymerase II-specific"/>
    <property type="evidence" value="ECO:0007669"/>
    <property type="project" value="InterPro"/>
</dbReference>
<dbReference type="PANTHER" id="PTHR47338:SF29">
    <property type="entry name" value="ZN(2)-C6 FUNGAL-TYPE DOMAIN-CONTAINING PROTEIN"/>
    <property type="match status" value="1"/>
</dbReference>
<dbReference type="OrthoDB" id="39175at2759"/>
<evidence type="ECO:0000256" key="1">
    <source>
        <dbReference type="ARBA" id="ARBA00004123"/>
    </source>
</evidence>
<dbReference type="GO" id="GO:0008270">
    <property type="term" value="F:zinc ion binding"/>
    <property type="evidence" value="ECO:0007669"/>
    <property type="project" value="InterPro"/>
</dbReference>
<dbReference type="InterPro" id="IPR001138">
    <property type="entry name" value="Zn2Cys6_DnaBD"/>
</dbReference>
<dbReference type="Proteomes" id="UP000703269">
    <property type="component" value="Unassembled WGS sequence"/>
</dbReference>
<feature type="region of interest" description="Disordered" evidence="6">
    <location>
        <begin position="54"/>
        <end position="128"/>
    </location>
</feature>
<dbReference type="CDD" id="cd12148">
    <property type="entry name" value="fungal_TF_MHR"/>
    <property type="match status" value="1"/>
</dbReference>